<comment type="caution">
    <text evidence="2">The sequence shown here is derived from an EMBL/GenBank/DDBJ whole genome shotgun (WGS) entry which is preliminary data.</text>
</comment>
<reference evidence="3" key="1">
    <citation type="journal article" date="2019" name="Int. J. Syst. Evol. Microbiol.">
        <title>The Global Catalogue of Microorganisms (GCM) 10K type strain sequencing project: providing services to taxonomists for standard genome sequencing and annotation.</title>
        <authorList>
            <consortium name="The Broad Institute Genomics Platform"/>
            <consortium name="The Broad Institute Genome Sequencing Center for Infectious Disease"/>
            <person name="Wu L."/>
            <person name="Ma J."/>
        </authorList>
    </citation>
    <scope>NUCLEOTIDE SEQUENCE [LARGE SCALE GENOMIC DNA]</scope>
    <source>
        <strain evidence="3">CGMCC 4.7349</strain>
    </source>
</reference>
<sequence>MTDRPHAIESLALLGTLAAAFDGLHPLCDQWVQNSTDASNKGVHGDHPVYRDGTPATENPGNSASTMTASAFGRRAVARHVASYSAVQMAAAIVVTRTLGYRVPAGALFAGAAINAATHAVIDRRDPLIWLAKKCGKHGYITHATVVRKAGEEWPEPVQDIAGPGTALMELDQALHRAIGIGAAAVTTWLATRKTGRR</sequence>
<evidence type="ECO:0000313" key="2">
    <source>
        <dbReference type="EMBL" id="GGO60135.1"/>
    </source>
</evidence>
<proteinExistence type="predicted"/>
<gene>
    <name evidence="2" type="ORF">GCM10012286_83330</name>
</gene>
<evidence type="ECO:0000313" key="3">
    <source>
        <dbReference type="Proteomes" id="UP000656881"/>
    </source>
</evidence>
<protein>
    <submittedName>
        <fullName evidence="2">Uncharacterized protein</fullName>
    </submittedName>
</protein>
<evidence type="ECO:0000256" key="1">
    <source>
        <dbReference type="SAM" id="MobiDB-lite"/>
    </source>
</evidence>
<dbReference type="RefSeq" id="WP_189177870.1">
    <property type="nucleotide sequence ID" value="NZ_BMNG01000033.1"/>
</dbReference>
<feature type="region of interest" description="Disordered" evidence="1">
    <location>
        <begin position="37"/>
        <end position="65"/>
    </location>
</feature>
<dbReference type="Proteomes" id="UP000656881">
    <property type="component" value="Unassembled WGS sequence"/>
</dbReference>
<organism evidence="2 3">
    <name type="scientific">Streptomyces lasiicapitis</name>
    <dbReference type="NCBI Taxonomy" id="1923961"/>
    <lineage>
        <taxon>Bacteria</taxon>
        <taxon>Bacillati</taxon>
        <taxon>Actinomycetota</taxon>
        <taxon>Actinomycetes</taxon>
        <taxon>Kitasatosporales</taxon>
        <taxon>Streptomycetaceae</taxon>
        <taxon>Streptomyces</taxon>
    </lineage>
</organism>
<accession>A0ABQ2MXZ3</accession>
<feature type="compositionally biased region" description="Polar residues" evidence="1">
    <location>
        <begin position="56"/>
        <end position="65"/>
    </location>
</feature>
<name>A0ABQ2MXZ3_9ACTN</name>
<keyword evidence="3" id="KW-1185">Reference proteome</keyword>
<dbReference type="EMBL" id="BMNG01000033">
    <property type="protein sequence ID" value="GGO60135.1"/>
    <property type="molecule type" value="Genomic_DNA"/>
</dbReference>